<comment type="similarity">
    <text evidence="3">Belongs to the NPH3 family.</text>
</comment>
<reference evidence="9 10" key="1">
    <citation type="journal article" date="2021" name="Hortic Res">
        <title>The domestication of Cucurbita argyrosperma as revealed by the genome of its wild relative.</title>
        <authorList>
            <person name="Barrera-Redondo J."/>
            <person name="Sanchez-de la Vega G."/>
            <person name="Aguirre-Liguori J.A."/>
            <person name="Castellanos-Morales G."/>
            <person name="Gutierrez-Guerrero Y.T."/>
            <person name="Aguirre-Dugua X."/>
            <person name="Aguirre-Planter E."/>
            <person name="Tenaillon M.I."/>
            <person name="Lira-Saade R."/>
            <person name="Eguiarte L.E."/>
        </authorList>
    </citation>
    <scope>NUCLEOTIDE SEQUENCE [LARGE SCALE GENOMIC DNA]</scope>
    <source>
        <strain evidence="9">JBR-2021</strain>
    </source>
</reference>
<dbReference type="PANTHER" id="PTHR32370">
    <property type="entry name" value="OS12G0117600 PROTEIN"/>
    <property type="match status" value="1"/>
</dbReference>
<dbReference type="EMBL" id="JAGKQH010000004">
    <property type="protein sequence ID" value="KAG6600239.1"/>
    <property type="molecule type" value="Genomic_DNA"/>
</dbReference>
<accession>A0AAV6NQ21</accession>
<dbReference type="InterPro" id="IPR027356">
    <property type="entry name" value="NPH3_dom"/>
</dbReference>
<feature type="compositionally biased region" description="Basic residues" evidence="5">
    <location>
        <begin position="1145"/>
        <end position="1155"/>
    </location>
</feature>
<feature type="domain" description="NPH3" evidence="8">
    <location>
        <begin position="709"/>
        <end position="1024"/>
    </location>
</feature>
<comment type="caution">
    <text evidence="9">The sequence shown here is derived from an EMBL/GenBank/DDBJ whole genome shotgun (WGS) entry which is preliminary data.</text>
</comment>
<dbReference type="PROSITE" id="PS51649">
    <property type="entry name" value="NPH3"/>
    <property type="match status" value="1"/>
</dbReference>
<dbReference type="InterPro" id="IPR049625">
    <property type="entry name" value="Glyco_transf_61_cat"/>
</dbReference>
<dbReference type="PROSITE" id="PS50097">
    <property type="entry name" value="BTB"/>
    <property type="match status" value="1"/>
</dbReference>
<gene>
    <name evidence="9" type="primary">RPT3-5</name>
    <name evidence="9" type="ORF">SDJN03_05472</name>
</gene>
<evidence type="ECO:0000259" key="8">
    <source>
        <dbReference type="PROSITE" id="PS51649"/>
    </source>
</evidence>
<feature type="region of interest" description="Disordered" evidence="5">
    <location>
        <begin position="1127"/>
        <end position="1155"/>
    </location>
</feature>
<feature type="coiled-coil region" evidence="4">
    <location>
        <begin position="1071"/>
        <end position="1105"/>
    </location>
</feature>
<feature type="compositionally biased region" description="Low complexity" evidence="5">
    <location>
        <begin position="766"/>
        <end position="780"/>
    </location>
</feature>
<sequence length="1155" mass="130074">MVKPSHTSKPHQRTTSILFSPKLFIYLLSISAILFIFFHIQSLHRHVPPPPQNNPSSSSSSSSSSAAAAKLRRSVTFLPLKDLRYSHKPLEGHTWFMSSMYDIHEDGEVQFQQFPSPAADGDARLLCLKGNDTHDGSWNYYAVAWPETLPENATVMKGLSFVSYNHYNYDNIWHGLSALMPFVAWHQIQGKCEIPERWILYHWGELRLKMGTWVSTIMEVTFGGPPKIEAFDGISEGQPVCFEKAVVMRHNEGGMSRQRRMETYDLMRCKARLFCNFTSPEPSVATVGMTLFMRTGARSFKNETAVVEIFGAECAKVAGCRLRVAHSNNLTFCEQVSLMGKTDILVSPHGAQLTNMFLMDRNSSVMEFFPKGWLKLAGIGQFVYQWMASWSGMRHQGAWRDPHGLTCPYNEDDRRCMSIFKGGTIGEEPDNSTIIPCGFLPSPPSSSYPPPPPPPPPSSAISPPLLPLSPHTNPPFPFIIMWESENDSVAARDYANGVPHSAKHALKTDGFQLRGNSWYVSTDIPSDFLVQVEDMNFHLHKYPLLSRSGKMNRCIYESRDPDLNKVVLDDLPGGAEAFELAAKFCYGIAVDLTAANISGLRCAAEYLEMTEDLEEGNLIFKTEAFLSYVVLSSWRDSIVVLKSCEKLSPWAENLQIVRRCSESIAWKACANPKGIRWAYTGKPPKVSSSPKWNDLKDSSPSRNQLVPPDWWFEDVSILRIDHFVRVITAIKVKGMRFELIGSSIMHYSSKWLPGLMTDTTSAGDEGSTSTTSNTSSGSNSWKGGLHMIVAGNKEDPSTIQAKDQRMIVESLISIIPPQKDCVSCSFLLKLLRMANMLKVAPALVTELEKRVGMQFEQATLVDLLIPSYSKSDTMYDVDLIQRLLEHFLVQEQTEISSPSRQSFSDKHMNDGSQRGTAPNAKMRVARLVDSYLTEVARDRNLTLTKFQVLAEALPESARTCDDGLYRAIDSYLKAHPTLTEHERKRLCRVMDCQKLSMDACMHAAQNERLPLRVVVQVLFSEQVKISNAIANSSLKEASDSQFQTLVTNRKTLLEATPQSFQEGWATAKKDINTLKFELESVKTKYLELQTEMESLQRQYEKVSKQKQSSAWTSGWKKLSKLTKMSNLETPENESQHQNMGEQTKKVHRRWRNSIS</sequence>
<feature type="region of interest" description="Disordered" evidence="5">
    <location>
        <begin position="758"/>
        <end position="781"/>
    </location>
</feature>
<evidence type="ECO:0000256" key="1">
    <source>
        <dbReference type="ARBA" id="ARBA00004906"/>
    </source>
</evidence>
<evidence type="ECO:0000256" key="5">
    <source>
        <dbReference type="SAM" id="MobiDB-lite"/>
    </source>
</evidence>
<keyword evidence="6" id="KW-0812">Transmembrane</keyword>
<evidence type="ECO:0000256" key="4">
    <source>
        <dbReference type="SAM" id="Coils"/>
    </source>
</evidence>
<feature type="region of interest" description="Disordered" evidence="5">
    <location>
        <begin position="443"/>
        <end position="466"/>
    </location>
</feature>
<dbReference type="AlphaFoldDB" id="A0AAV6NQ21"/>
<keyword evidence="2" id="KW-0833">Ubl conjugation pathway</keyword>
<name>A0AAV6NQ21_9ROSI</name>
<dbReference type="Proteomes" id="UP000685013">
    <property type="component" value="Chromosome 4"/>
</dbReference>
<organism evidence="9 10">
    <name type="scientific">Cucurbita argyrosperma subsp. sororia</name>
    <dbReference type="NCBI Taxonomy" id="37648"/>
    <lineage>
        <taxon>Eukaryota</taxon>
        <taxon>Viridiplantae</taxon>
        <taxon>Streptophyta</taxon>
        <taxon>Embryophyta</taxon>
        <taxon>Tracheophyta</taxon>
        <taxon>Spermatophyta</taxon>
        <taxon>Magnoliopsida</taxon>
        <taxon>eudicotyledons</taxon>
        <taxon>Gunneridae</taxon>
        <taxon>Pentapetalae</taxon>
        <taxon>rosids</taxon>
        <taxon>fabids</taxon>
        <taxon>Cucurbitales</taxon>
        <taxon>Cucurbitaceae</taxon>
        <taxon>Cucurbiteae</taxon>
        <taxon>Cucurbita</taxon>
    </lineage>
</organism>
<dbReference type="CDD" id="cd18312">
    <property type="entry name" value="BTB_POZ_NPY3-like"/>
    <property type="match status" value="1"/>
</dbReference>
<dbReference type="InterPro" id="IPR043454">
    <property type="entry name" value="NPH3/RPT2-like"/>
</dbReference>
<protein>
    <submittedName>
        <fullName evidence="9">Root phototropism protein 3</fullName>
    </submittedName>
</protein>
<evidence type="ECO:0000256" key="6">
    <source>
        <dbReference type="SAM" id="Phobius"/>
    </source>
</evidence>
<evidence type="ECO:0000313" key="10">
    <source>
        <dbReference type="Proteomes" id="UP000685013"/>
    </source>
</evidence>
<feature type="domain" description="BTB" evidence="7">
    <location>
        <begin position="526"/>
        <end position="594"/>
    </location>
</feature>
<dbReference type="Pfam" id="PF03000">
    <property type="entry name" value="NPH3"/>
    <property type="match status" value="1"/>
</dbReference>
<keyword evidence="6" id="KW-1133">Transmembrane helix</keyword>
<feature type="region of interest" description="Disordered" evidence="5">
    <location>
        <begin position="895"/>
        <end position="917"/>
    </location>
</feature>
<keyword evidence="6" id="KW-0472">Membrane</keyword>
<dbReference type="GO" id="GO:0016757">
    <property type="term" value="F:glycosyltransferase activity"/>
    <property type="evidence" value="ECO:0007669"/>
    <property type="project" value="InterPro"/>
</dbReference>
<evidence type="ECO:0000256" key="3">
    <source>
        <dbReference type="PROSITE-ProRule" id="PRU00982"/>
    </source>
</evidence>
<evidence type="ECO:0000259" key="7">
    <source>
        <dbReference type="PROSITE" id="PS50097"/>
    </source>
</evidence>
<feature type="transmembrane region" description="Helical" evidence="6">
    <location>
        <begin position="23"/>
        <end position="40"/>
    </location>
</feature>
<comment type="pathway">
    <text evidence="1">Protein modification; protein ubiquitination.</text>
</comment>
<dbReference type="Pfam" id="PF04577">
    <property type="entry name" value="Glyco_transf_61"/>
    <property type="match status" value="1"/>
</dbReference>
<feature type="non-terminal residue" evidence="9">
    <location>
        <position position="1"/>
    </location>
</feature>
<evidence type="ECO:0000313" key="9">
    <source>
        <dbReference type="EMBL" id="KAG6600239.1"/>
    </source>
</evidence>
<evidence type="ECO:0000256" key="2">
    <source>
        <dbReference type="ARBA" id="ARBA00022786"/>
    </source>
</evidence>
<keyword evidence="4" id="KW-0175">Coiled coil</keyword>
<dbReference type="InterPro" id="IPR000210">
    <property type="entry name" value="BTB/POZ_dom"/>
</dbReference>
<proteinExistence type="inferred from homology"/>
<keyword evidence="10" id="KW-1185">Reference proteome</keyword>
<feature type="region of interest" description="Disordered" evidence="5">
    <location>
        <begin position="684"/>
        <end position="703"/>
    </location>
</feature>